<evidence type="ECO:0000313" key="3">
    <source>
        <dbReference type="Proteomes" id="UP000307657"/>
    </source>
</evidence>
<evidence type="ECO:0000259" key="1">
    <source>
        <dbReference type="Pfam" id="PF18942"/>
    </source>
</evidence>
<dbReference type="Gene3D" id="2.60.120.200">
    <property type="match status" value="1"/>
</dbReference>
<sequence length="483" mass="52381">MKNIISQTMKCIAFTESKKNKTMGKFNRILTLMMVTVATLAMVSCVQDDDFTVPASLGNEENKGLQDIMQGISNGSLTEVSIAELLALYTGQVTAITSDIVVKGYVTSSDATGNFYKEFYMQDAPENPTAAVGIVLNQTDSYNQFNKGREIYIKLNGLFLGENSSEVLTIGGSIDDDEVGELTAVMIPNHVFRSGTTMEIVPLSLEPSDVNSSHMGMFVTFENVQFPMSLEGKTFLDPNDDFDTQRTLVSCTDGSEFPLETSSFASFTQVLLPTDARGAISGVITQSYGGNDRVMVLNSIDDINFNSERCDPVFEESFNTAVDNTTLNISGWTNYAEAGSTLWTEQVYSGNGYAEFTPYSSGDTSSIGWLISPAIDMDAQTSEILTFQTEHAYPDAGHEPLEVLISTNWDGTEGGVATATWTSLDYTSSLEADYGTWFSFVSSGSIDLSGYSGTAHIAFKYTGSDTANLNTTIHVDNVVISVQ</sequence>
<protein>
    <recommendedName>
        <fullName evidence="1">DUF5689 domain-containing protein</fullName>
    </recommendedName>
</protein>
<dbReference type="Pfam" id="PF18942">
    <property type="entry name" value="DUF5689"/>
    <property type="match status" value="1"/>
</dbReference>
<dbReference type="AlphaFoldDB" id="A0A4U0F143"/>
<reference evidence="2 3" key="1">
    <citation type="submission" date="2019-04" db="EMBL/GenBank/DDBJ databases">
        <title>Lacinutrix sp. nov., isolated from marine water.</title>
        <authorList>
            <person name="Kim W."/>
        </authorList>
    </citation>
    <scope>NUCLEOTIDE SEQUENCE [LARGE SCALE GENOMIC DNA]</scope>
    <source>
        <strain evidence="2 3">CAU 1491</strain>
    </source>
</reference>
<accession>A0A4U0F143</accession>
<proteinExistence type="predicted"/>
<gene>
    <name evidence="2" type="ORF">E5167_02220</name>
</gene>
<dbReference type="InterPro" id="IPR043744">
    <property type="entry name" value="DUF5689"/>
</dbReference>
<evidence type="ECO:0000313" key="2">
    <source>
        <dbReference type="EMBL" id="TJY38093.1"/>
    </source>
</evidence>
<keyword evidence="3" id="KW-1185">Reference proteome</keyword>
<dbReference type="EMBL" id="SUPL01000001">
    <property type="protein sequence ID" value="TJY38093.1"/>
    <property type="molecule type" value="Genomic_DNA"/>
</dbReference>
<organism evidence="2 3">
    <name type="scientific">Pontimicrobium aquaticum</name>
    <dbReference type="NCBI Taxonomy" id="2565367"/>
    <lineage>
        <taxon>Bacteria</taxon>
        <taxon>Pseudomonadati</taxon>
        <taxon>Bacteroidota</taxon>
        <taxon>Flavobacteriia</taxon>
        <taxon>Flavobacteriales</taxon>
        <taxon>Flavobacteriaceae</taxon>
        <taxon>Pontimicrobium</taxon>
    </lineage>
</organism>
<dbReference type="OrthoDB" id="1492759at2"/>
<feature type="domain" description="DUF5689" evidence="1">
    <location>
        <begin position="78"/>
        <end position="303"/>
    </location>
</feature>
<comment type="caution">
    <text evidence="2">The sequence shown here is derived from an EMBL/GenBank/DDBJ whole genome shotgun (WGS) entry which is preliminary data.</text>
</comment>
<dbReference type="Proteomes" id="UP000307657">
    <property type="component" value="Unassembled WGS sequence"/>
</dbReference>
<name>A0A4U0F143_9FLAO</name>
<dbReference type="RefSeq" id="WP_136840583.1">
    <property type="nucleotide sequence ID" value="NZ_SUPL01000001.1"/>
</dbReference>